<dbReference type="EMBL" id="BAAAZU010000004">
    <property type="protein sequence ID" value="GAA3918013.1"/>
    <property type="molecule type" value="Genomic_DNA"/>
</dbReference>
<organism evidence="3 4">
    <name type="scientific">Luteimonas lutimaris</name>
    <dbReference type="NCBI Taxonomy" id="698645"/>
    <lineage>
        <taxon>Bacteria</taxon>
        <taxon>Pseudomonadati</taxon>
        <taxon>Pseudomonadota</taxon>
        <taxon>Gammaproteobacteria</taxon>
        <taxon>Lysobacterales</taxon>
        <taxon>Lysobacteraceae</taxon>
        <taxon>Luteimonas</taxon>
    </lineage>
</organism>
<keyword evidence="2" id="KW-1133">Transmembrane helix</keyword>
<feature type="transmembrane region" description="Helical" evidence="2">
    <location>
        <begin position="35"/>
        <end position="56"/>
    </location>
</feature>
<feature type="transmembrane region" description="Helical" evidence="2">
    <location>
        <begin position="68"/>
        <end position="89"/>
    </location>
</feature>
<comment type="caution">
    <text evidence="3">The sequence shown here is derived from an EMBL/GenBank/DDBJ whole genome shotgun (WGS) entry which is preliminary data.</text>
</comment>
<dbReference type="RefSeq" id="WP_344758820.1">
    <property type="nucleotide sequence ID" value="NZ_BAAAZU010000004.1"/>
</dbReference>
<reference evidence="4" key="1">
    <citation type="journal article" date="2019" name="Int. J. Syst. Evol. Microbiol.">
        <title>The Global Catalogue of Microorganisms (GCM) 10K type strain sequencing project: providing services to taxonomists for standard genome sequencing and annotation.</title>
        <authorList>
            <consortium name="The Broad Institute Genomics Platform"/>
            <consortium name="The Broad Institute Genome Sequencing Center for Infectious Disease"/>
            <person name="Wu L."/>
            <person name="Ma J."/>
        </authorList>
    </citation>
    <scope>NUCLEOTIDE SEQUENCE [LARGE SCALE GENOMIC DNA]</scope>
    <source>
        <strain evidence="4">JCM 16916</strain>
    </source>
</reference>
<accession>A0ABP7MA52</accession>
<evidence type="ECO:0000256" key="2">
    <source>
        <dbReference type="SAM" id="Phobius"/>
    </source>
</evidence>
<feature type="region of interest" description="Disordered" evidence="1">
    <location>
        <begin position="1"/>
        <end position="29"/>
    </location>
</feature>
<keyword evidence="2" id="KW-0812">Transmembrane</keyword>
<feature type="transmembrane region" description="Helical" evidence="2">
    <location>
        <begin position="101"/>
        <end position="126"/>
    </location>
</feature>
<evidence type="ECO:0000256" key="1">
    <source>
        <dbReference type="SAM" id="MobiDB-lite"/>
    </source>
</evidence>
<keyword evidence="4" id="KW-1185">Reference proteome</keyword>
<protein>
    <submittedName>
        <fullName evidence="3">Uncharacterized protein</fullName>
    </submittedName>
</protein>
<name>A0ABP7MA52_9GAMM</name>
<gene>
    <name evidence="3" type="ORF">GCM10022229_09530</name>
</gene>
<feature type="compositionally biased region" description="Pro residues" evidence="1">
    <location>
        <begin position="8"/>
        <end position="20"/>
    </location>
</feature>
<keyword evidence="2" id="KW-0472">Membrane</keyword>
<sequence>MSDEQTPYSPPRSTQPPPLPDRSGRDPRGSLGTGIGLFFASLAGGWILASILQAAIEIAVPKLAYATSMFLIPLLLPWVVALVLGLWLASRGRTRTALGMFVGFGLLGALALLLVAACFGLIAGGIGPFR</sequence>
<evidence type="ECO:0000313" key="3">
    <source>
        <dbReference type="EMBL" id="GAA3918013.1"/>
    </source>
</evidence>
<evidence type="ECO:0000313" key="4">
    <source>
        <dbReference type="Proteomes" id="UP001501727"/>
    </source>
</evidence>
<dbReference type="Proteomes" id="UP001501727">
    <property type="component" value="Unassembled WGS sequence"/>
</dbReference>
<proteinExistence type="predicted"/>